<dbReference type="SUPFAM" id="SSF53933">
    <property type="entry name" value="Microbial ribonucleases"/>
    <property type="match status" value="1"/>
</dbReference>
<dbReference type="Gene3D" id="3.10.450.30">
    <property type="entry name" value="Microbial ribonucleases"/>
    <property type="match status" value="1"/>
</dbReference>
<dbReference type="InterPro" id="IPR000026">
    <property type="entry name" value="N1-like"/>
</dbReference>
<reference evidence="7 8" key="1">
    <citation type="submission" date="2024-02" db="EMBL/GenBank/DDBJ databases">
        <title>First draft genome assembly of two strains of Seiridium cardinale.</title>
        <authorList>
            <person name="Emiliani G."/>
            <person name="Scali E."/>
        </authorList>
    </citation>
    <scope>NUCLEOTIDE SEQUENCE [LARGE SCALE GENOMIC DNA]</scope>
    <source>
        <strain evidence="7 8">BM-138-000479</strain>
    </source>
</reference>
<gene>
    <name evidence="7" type="ORF">SCAR479_07206</name>
</gene>
<evidence type="ECO:0000313" key="7">
    <source>
        <dbReference type="EMBL" id="KAK9775986.1"/>
    </source>
</evidence>
<evidence type="ECO:0000256" key="2">
    <source>
        <dbReference type="ARBA" id="ARBA00022759"/>
    </source>
</evidence>
<dbReference type="PANTHER" id="PTHR42104">
    <property type="entry name" value="EXTRACELLULAR GUANYL-SPECIFIC RIBONUCLEASE RNTA (AFU_ORTHOLOGUE AFUA_4G03230)"/>
    <property type="match status" value="1"/>
</dbReference>
<sequence>MLAIKPLYFVVAVLSSAVLAAPTEDGKPNIEARLTYDCGGTVFTSTQAQEGYGDATTALKGDVVYRYGGRTYPGVFRNGGSSVELDPSPCAGKQLLEFPILASGSPYTGGTPGPHRVVMAEHGDGTSYDQCFLMTHQGASGNLFNKCV</sequence>
<keyword evidence="4" id="KW-1015">Disulfide bond</keyword>
<dbReference type="InterPro" id="IPR016191">
    <property type="entry name" value="Ribonuclease/ribotoxin"/>
</dbReference>
<dbReference type="Pfam" id="PF00545">
    <property type="entry name" value="Ribonuclease"/>
    <property type="match status" value="1"/>
</dbReference>
<keyword evidence="6" id="KW-0732">Signal</keyword>
<keyword evidence="1" id="KW-0540">Nuclease</keyword>
<evidence type="ECO:0000313" key="8">
    <source>
        <dbReference type="Proteomes" id="UP001465668"/>
    </source>
</evidence>
<proteinExistence type="predicted"/>
<comment type="caution">
    <text evidence="7">The sequence shown here is derived from an EMBL/GenBank/DDBJ whole genome shotgun (WGS) entry which is preliminary data.</text>
</comment>
<name>A0ABR2XQ90_9PEZI</name>
<feature type="chain" id="PRO_5047286748" evidence="6">
    <location>
        <begin position="21"/>
        <end position="148"/>
    </location>
</feature>
<dbReference type="EMBL" id="JARVKM010000030">
    <property type="protein sequence ID" value="KAK9775986.1"/>
    <property type="molecule type" value="Genomic_DNA"/>
</dbReference>
<keyword evidence="3" id="KW-0378">Hydrolase</keyword>
<keyword evidence="2" id="KW-0255">Endonuclease</keyword>
<dbReference type="Proteomes" id="UP001465668">
    <property type="component" value="Unassembled WGS sequence"/>
</dbReference>
<organism evidence="7 8">
    <name type="scientific">Seiridium cardinale</name>
    <dbReference type="NCBI Taxonomy" id="138064"/>
    <lineage>
        <taxon>Eukaryota</taxon>
        <taxon>Fungi</taxon>
        <taxon>Dikarya</taxon>
        <taxon>Ascomycota</taxon>
        <taxon>Pezizomycotina</taxon>
        <taxon>Sordariomycetes</taxon>
        <taxon>Xylariomycetidae</taxon>
        <taxon>Amphisphaeriales</taxon>
        <taxon>Sporocadaceae</taxon>
        <taxon>Seiridium</taxon>
    </lineage>
</organism>
<evidence type="ECO:0000256" key="6">
    <source>
        <dbReference type="SAM" id="SignalP"/>
    </source>
</evidence>
<dbReference type="PANTHER" id="PTHR42104:SF2">
    <property type="entry name" value="GUANYL-SPECIFIC RIBONUCLEASE, PUTATIVE (AFU_ORTHOLOGUE AFUA_4G01200)-RELATED"/>
    <property type="match status" value="1"/>
</dbReference>
<accession>A0ABR2XQ90</accession>
<keyword evidence="8" id="KW-1185">Reference proteome</keyword>
<keyword evidence="5" id="KW-0456">Lyase</keyword>
<evidence type="ECO:0000256" key="1">
    <source>
        <dbReference type="ARBA" id="ARBA00022722"/>
    </source>
</evidence>
<feature type="signal peptide" evidence="6">
    <location>
        <begin position="1"/>
        <end position="20"/>
    </location>
</feature>
<protein>
    <submittedName>
        <fullName evidence="7">Ribonuclease T(1)</fullName>
    </submittedName>
</protein>
<evidence type="ECO:0000256" key="5">
    <source>
        <dbReference type="ARBA" id="ARBA00023239"/>
    </source>
</evidence>
<evidence type="ECO:0000256" key="3">
    <source>
        <dbReference type="ARBA" id="ARBA00022801"/>
    </source>
</evidence>
<evidence type="ECO:0000256" key="4">
    <source>
        <dbReference type="ARBA" id="ARBA00023157"/>
    </source>
</evidence>